<proteinExistence type="inferred from homology"/>
<comment type="caution">
    <text evidence="6">The sequence shown here is derived from an EMBL/GenBank/DDBJ whole genome shotgun (WGS) entry which is preliminary data.</text>
</comment>
<keyword evidence="4" id="KW-0378">Hydrolase</keyword>
<dbReference type="PRINTS" id="PR00738">
    <property type="entry name" value="GLHYDRLASE20"/>
</dbReference>
<protein>
    <recommendedName>
        <fullName evidence="3">beta-N-acetylhexosaminidase</fullName>
        <ecNumber evidence="3">3.2.1.52</ecNumber>
    </recommendedName>
</protein>
<dbReference type="InterPro" id="IPR017853">
    <property type="entry name" value="GH"/>
</dbReference>
<dbReference type="InterPro" id="IPR025705">
    <property type="entry name" value="Beta_hexosaminidase_sua/sub"/>
</dbReference>
<name>A0ABN2L778_9MICO</name>
<evidence type="ECO:0000256" key="4">
    <source>
        <dbReference type="ARBA" id="ARBA00022801"/>
    </source>
</evidence>
<dbReference type="Proteomes" id="UP001501475">
    <property type="component" value="Unassembled WGS sequence"/>
</dbReference>
<organism evidence="6 7">
    <name type="scientific">Nostocoides vanveenii</name>
    <dbReference type="NCBI Taxonomy" id="330835"/>
    <lineage>
        <taxon>Bacteria</taxon>
        <taxon>Bacillati</taxon>
        <taxon>Actinomycetota</taxon>
        <taxon>Actinomycetes</taxon>
        <taxon>Micrococcales</taxon>
        <taxon>Intrasporangiaceae</taxon>
        <taxon>Nostocoides</taxon>
    </lineage>
</organism>
<dbReference type="SUPFAM" id="SSF51445">
    <property type="entry name" value="(Trans)glycosidases"/>
    <property type="match status" value="1"/>
</dbReference>
<dbReference type="RefSeq" id="WP_344068882.1">
    <property type="nucleotide sequence ID" value="NZ_BAAAPN010000104.1"/>
</dbReference>
<dbReference type="Pfam" id="PF00728">
    <property type="entry name" value="Glyco_hydro_20"/>
    <property type="match status" value="1"/>
</dbReference>
<evidence type="ECO:0000256" key="2">
    <source>
        <dbReference type="ARBA" id="ARBA00006285"/>
    </source>
</evidence>
<evidence type="ECO:0000313" key="6">
    <source>
        <dbReference type="EMBL" id="GAA1775429.1"/>
    </source>
</evidence>
<evidence type="ECO:0000313" key="7">
    <source>
        <dbReference type="Proteomes" id="UP001501475"/>
    </source>
</evidence>
<comment type="similarity">
    <text evidence="2">Belongs to the glycosyl hydrolase 20 family.</text>
</comment>
<keyword evidence="7" id="KW-1185">Reference proteome</keyword>
<evidence type="ECO:0000256" key="3">
    <source>
        <dbReference type="ARBA" id="ARBA00012663"/>
    </source>
</evidence>
<dbReference type="InterPro" id="IPR015883">
    <property type="entry name" value="Glyco_hydro_20_cat"/>
</dbReference>
<dbReference type="EC" id="3.2.1.52" evidence="3"/>
<gene>
    <name evidence="6" type="ORF">GCM10009810_35580</name>
</gene>
<comment type="catalytic activity">
    <reaction evidence="1">
        <text>Hydrolysis of terminal non-reducing N-acetyl-D-hexosamine residues in N-acetyl-beta-D-hexosaminides.</text>
        <dbReference type="EC" id="3.2.1.52"/>
    </reaction>
</comment>
<sequence>MAPHAGAYTRAELTDLVACAEARGIVIVPEIDLPGHTTAALAAYPELGNTDVSGPHGVSCVWGVHDTFLNLDPATLGFCEDVLAETLAIFPSPWIHIGGDECPTTEWERSAAARARCRAFGIDGVERTQAFVTTRLTDWLRARGRRAVVWDEAADDDLARDVIVMAWRHRRFGLGAAARGHDVVMTPCDATYFDWYQSDAAGEPPAQPGVTTLATAYGYAPRPAEAPREVRERIIGAQGALWGEYLPTTERLDDMAFPHLSALAERAWREQPTTYADFTHRARVQLERLAVLGIRGRTLPGA</sequence>
<accession>A0ABN2L778</accession>
<evidence type="ECO:0000256" key="1">
    <source>
        <dbReference type="ARBA" id="ARBA00001231"/>
    </source>
</evidence>
<dbReference type="PANTHER" id="PTHR22600:SF57">
    <property type="entry name" value="BETA-N-ACETYLHEXOSAMINIDASE"/>
    <property type="match status" value="1"/>
</dbReference>
<reference evidence="6 7" key="1">
    <citation type="journal article" date="2019" name="Int. J. Syst. Evol. Microbiol.">
        <title>The Global Catalogue of Microorganisms (GCM) 10K type strain sequencing project: providing services to taxonomists for standard genome sequencing and annotation.</title>
        <authorList>
            <consortium name="The Broad Institute Genomics Platform"/>
            <consortium name="The Broad Institute Genome Sequencing Center for Infectious Disease"/>
            <person name="Wu L."/>
            <person name="Ma J."/>
        </authorList>
    </citation>
    <scope>NUCLEOTIDE SEQUENCE [LARGE SCALE GENOMIC DNA]</scope>
    <source>
        <strain evidence="6 7">JCM 15591</strain>
    </source>
</reference>
<evidence type="ECO:0000259" key="5">
    <source>
        <dbReference type="Pfam" id="PF00728"/>
    </source>
</evidence>
<feature type="domain" description="Glycoside hydrolase family 20 catalytic" evidence="5">
    <location>
        <begin position="4"/>
        <end position="270"/>
    </location>
</feature>
<dbReference type="PANTHER" id="PTHR22600">
    <property type="entry name" value="BETA-HEXOSAMINIDASE"/>
    <property type="match status" value="1"/>
</dbReference>
<dbReference type="EMBL" id="BAAAPN010000104">
    <property type="protein sequence ID" value="GAA1775429.1"/>
    <property type="molecule type" value="Genomic_DNA"/>
</dbReference>
<dbReference type="Gene3D" id="3.20.20.80">
    <property type="entry name" value="Glycosidases"/>
    <property type="match status" value="1"/>
</dbReference>